<accession>A0A4Y3HWB2</accession>
<evidence type="ECO:0000256" key="12">
    <source>
        <dbReference type="ARBA" id="ARBA00023136"/>
    </source>
</evidence>
<keyword evidence="8 15" id="KW-0547">Nucleotide-binding</keyword>
<evidence type="ECO:0000256" key="4">
    <source>
        <dbReference type="ARBA" id="ARBA00011988"/>
    </source>
</evidence>
<dbReference type="InterPro" id="IPR000719">
    <property type="entry name" value="Prot_kinase_dom"/>
</dbReference>
<dbReference type="InterPro" id="IPR011009">
    <property type="entry name" value="Kinase-like_dom_sf"/>
</dbReference>
<evidence type="ECO:0000256" key="7">
    <source>
        <dbReference type="ARBA" id="ARBA00022679"/>
    </source>
</evidence>
<dbReference type="RefSeq" id="WP_141345627.1">
    <property type="nucleotide sequence ID" value="NZ_BJLF01000009.1"/>
</dbReference>
<evidence type="ECO:0000256" key="11">
    <source>
        <dbReference type="ARBA" id="ARBA00022985"/>
    </source>
</evidence>
<keyword evidence="7 15" id="KW-0808">Transferase</keyword>
<sequence length="234" mass="27378">METLRSNTEVIWFEQNLLNMPPEMCFEAPYWLVQNKVVGSAKGRGTTWFVQLEGLQGALRHYRRGGLFGKLIKDQYWFSGWENTRSFQEFALLRHLREKGVNVPRPIAARAKKLGPFYIADLLSERIPNAQDLVAKLQNTSLSRDIYRAIGQQIKQLHQAQVNHTDLNIHNILLDEDNTVWIIDFDKCAQQKGDDWKDSNLARLKRSFLKEVERFGIHWNEDEWEYLLGGYNTL</sequence>
<evidence type="ECO:0000256" key="15">
    <source>
        <dbReference type="HAMAP-Rule" id="MF_00521"/>
    </source>
</evidence>
<evidence type="ECO:0000256" key="3">
    <source>
        <dbReference type="ARBA" id="ARBA00010327"/>
    </source>
</evidence>
<evidence type="ECO:0000259" key="16">
    <source>
        <dbReference type="PROSITE" id="PS50011"/>
    </source>
</evidence>
<comment type="catalytic activity">
    <reaction evidence="14 15">
        <text>an alpha-Kdo-(2-&gt;6)-lipid IVA + ATP = a 4-O-phospho-alpha-Kdo-(2-&gt;6)-lipid IVA + ADP + H(+)</text>
        <dbReference type="Rhea" id="RHEA:74271"/>
        <dbReference type="ChEBI" id="CHEBI:15378"/>
        <dbReference type="ChEBI" id="CHEBI:30616"/>
        <dbReference type="ChEBI" id="CHEBI:176428"/>
        <dbReference type="ChEBI" id="CHEBI:193140"/>
        <dbReference type="ChEBI" id="CHEBI:456216"/>
        <dbReference type="EC" id="2.7.1.166"/>
    </reaction>
</comment>
<evidence type="ECO:0000313" key="17">
    <source>
        <dbReference type="EMBL" id="GEA51308.1"/>
    </source>
</evidence>
<dbReference type="AlphaFoldDB" id="A0A4Y3HWB2"/>
<dbReference type="GO" id="GO:0005524">
    <property type="term" value="F:ATP binding"/>
    <property type="evidence" value="ECO:0007669"/>
    <property type="project" value="UniProtKB-UniRule"/>
</dbReference>
<evidence type="ECO:0000256" key="13">
    <source>
        <dbReference type="ARBA" id="ARBA00029511"/>
    </source>
</evidence>
<organism evidence="17 18">
    <name type="scientific">Vibrio inusitatus NBRC 102082</name>
    <dbReference type="NCBI Taxonomy" id="1219070"/>
    <lineage>
        <taxon>Bacteria</taxon>
        <taxon>Pseudomonadati</taxon>
        <taxon>Pseudomonadota</taxon>
        <taxon>Gammaproteobacteria</taxon>
        <taxon>Vibrionales</taxon>
        <taxon>Vibrionaceae</taxon>
        <taxon>Vibrio</taxon>
    </lineage>
</organism>
<reference evidence="17 18" key="1">
    <citation type="submission" date="2019-06" db="EMBL/GenBank/DDBJ databases">
        <title>Whole genome shotgun sequence of Vibrio inusitatus NBRC 102082.</title>
        <authorList>
            <person name="Hosoyama A."/>
            <person name="Uohara A."/>
            <person name="Ohji S."/>
            <person name="Ichikawa N."/>
        </authorList>
    </citation>
    <scope>NUCLEOTIDE SEQUENCE [LARGE SCALE GENOMIC DNA]</scope>
    <source>
        <strain evidence="17 18">NBRC 102082</strain>
    </source>
</reference>
<keyword evidence="12 15" id="KW-0472">Membrane</keyword>
<evidence type="ECO:0000313" key="18">
    <source>
        <dbReference type="Proteomes" id="UP000318717"/>
    </source>
</evidence>
<dbReference type="Proteomes" id="UP000318717">
    <property type="component" value="Unassembled WGS sequence"/>
</dbReference>
<evidence type="ECO:0000256" key="2">
    <source>
        <dbReference type="ARBA" id="ARBA00004713"/>
    </source>
</evidence>
<dbReference type="GO" id="GO:0009244">
    <property type="term" value="P:lipopolysaccharide core region biosynthetic process"/>
    <property type="evidence" value="ECO:0007669"/>
    <property type="project" value="UniProtKB-UniRule"/>
</dbReference>
<keyword evidence="11 15" id="KW-0448">Lipopolysaccharide biosynthesis</keyword>
<feature type="domain" description="Protein kinase" evidence="16">
    <location>
        <begin position="32"/>
        <end position="234"/>
    </location>
</feature>
<evidence type="ECO:0000256" key="1">
    <source>
        <dbReference type="ARBA" id="ARBA00004515"/>
    </source>
</evidence>
<name>A0A4Y3HWB2_9VIBR</name>
<dbReference type="PROSITE" id="PS50011">
    <property type="entry name" value="PROTEIN_KINASE_DOM"/>
    <property type="match status" value="1"/>
</dbReference>
<comment type="pathway">
    <text evidence="2 15">Bacterial outer membrane biogenesis; LPS core biosynthesis.</text>
</comment>
<comment type="caution">
    <text evidence="17">The sequence shown here is derived from an EMBL/GenBank/DDBJ whole genome shotgun (WGS) entry which is preliminary data.</text>
</comment>
<keyword evidence="10 15" id="KW-0067">ATP-binding</keyword>
<evidence type="ECO:0000256" key="5">
    <source>
        <dbReference type="ARBA" id="ARBA00022475"/>
    </source>
</evidence>
<protein>
    <recommendedName>
        <fullName evidence="13 15">3-deoxy-D-manno-octulosonic acid kinase</fullName>
        <shortName evidence="15">Kdo kinase</shortName>
        <ecNumber evidence="4 15">2.7.1.166</ecNumber>
    </recommendedName>
</protein>
<dbReference type="InterPro" id="IPR022826">
    <property type="entry name" value="KDO_kinase"/>
</dbReference>
<keyword evidence="18" id="KW-1185">Reference proteome</keyword>
<comment type="subcellular location">
    <subcellularLocation>
        <location evidence="1 15">Cell inner membrane</location>
        <topology evidence="1 15">Peripheral membrane protein</topology>
        <orientation evidence="1 15">Cytoplasmic side</orientation>
    </subcellularLocation>
</comment>
<keyword evidence="6 15" id="KW-0997">Cell inner membrane</keyword>
<dbReference type="EMBL" id="BJLF01000009">
    <property type="protein sequence ID" value="GEA51308.1"/>
    <property type="molecule type" value="Genomic_DNA"/>
</dbReference>
<evidence type="ECO:0000256" key="9">
    <source>
        <dbReference type="ARBA" id="ARBA00022777"/>
    </source>
</evidence>
<dbReference type="GO" id="GO:0004672">
    <property type="term" value="F:protein kinase activity"/>
    <property type="evidence" value="ECO:0007669"/>
    <property type="project" value="InterPro"/>
</dbReference>
<dbReference type="UniPathway" id="UPA00958"/>
<keyword evidence="9 15" id="KW-0418">Kinase</keyword>
<keyword evidence="5 15" id="KW-1003">Cell membrane</keyword>
<evidence type="ECO:0000256" key="6">
    <source>
        <dbReference type="ARBA" id="ARBA00022519"/>
    </source>
</evidence>
<dbReference type="GO" id="GO:0005886">
    <property type="term" value="C:plasma membrane"/>
    <property type="evidence" value="ECO:0007669"/>
    <property type="project" value="UniProtKB-SubCell"/>
</dbReference>
<gene>
    <name evidence="17" type="primary">wavC</name>
    <name evidence="15" type="synonym">kdkA</name>
    <name evidence="17" type="ORF">VIN01S_21120</name>
</gene>
<dbReference type="SUPFAM" id="SSF56112">
    <property type="entry name" value="Protein kinase-like (PK-like)"/>
    <property type="match status" value="1"/>
</dbReference>
<evidence type="ECO:0000256" key="14">
    <source>
        <dbReference type="ARBA" id="ARBA00034417"/>
    </source>
</evidence>
<dbReference type="HAMAP" id="MF_00521">
    <property type="entry name" value="KDO_kinase"/>
    <property type="match status" value="1"/>
</dbReference>
<comment type="similarity">
    <text evidence="3 15">Belongs to the protein kinase superfamily. KdkA/RfaP family.</text>
</comment>
<dbReference type="Gene3D" id="1.10.510.10">
    <property type="entry name" value="Transferase(Phosphotransferase) domain 1"/>
    <property type="match status" value="1"/>
</dbReference>
<comment type="function">
    <text evidence="15">Catalyzes the ATP-dependent phosphorylation of the 3-deoxy-D-manno-octulosonic acid (Kdo) residue in Kdo-lipid IV(A) at the 4-OH position.</text>
</comment>
<dbReference type="NCBIfam" id="NF002475">
    <property type="entry name" value="PRK01723.1"/>
    <property type="match status" value="1"/>
</dbReference>
<dbReference type="OrthoDB" id="6854449at2"/>
<evidence type="ECO:0000256" key="10">
    <source>
        <dbReference type="ARBA" id="ARBA00022840"/>
    </source>
</evidence>
<feature type="active site" evidence="15">
    <location>
        <position position="166"/>
    </location>
</feature>
<dbReference type="EC" id="2.7.1.166" evidence="4 15"/>
<proteinExistence type="inferred from homology"/>
<evidence type="ECO:0000256" key="8">
    <source>
        <dbReference type="ARBA" id="ARBA00022741"/>
    </source>
</evidence>
<dbReference type="Pfam" id="PF06293">
    <property type="entry name" value="Kdo"/>
    <property type="match status" value="1"/>
</dbReference>